<dbReference type="PANTHER" id="PTHR12838">
    <property type="entry name" value="U3 SMALL NUCLEOLAR RNA-ASSOCIATED PROTEIN 11"/>
    <property type="match status" value="1"/>
</dbReference>
<comment type="subunit">
    <text evidence="5">Component of the ribosomal small subunit (SSU) processome.</text>
</comment>
<evidence type="ECO:0000256" key="6">
    <source>
        <dbReference type="SAM" id="MobiDB-lite"/>
    </source>
</evidence>
<feature type="region of interest" description="Disordered" evidence="6">
    <location>
        <begin position="1"/>
        <end position="25"/>
    </location>
</feature>
<proteinExistence type="inferred from homology"/>
<dbReference type="GO" id="GO:0032040">
    <property type="term" value="C:small-subunit processome"/>
    <property type="evidence" value="ECO:0007669"/>
    <property type="project" value="UniProtKB-UniRule"/>
</dbReference>
<comment type="function">
    <text evidence="5">Involved in nucleolar processing of pre-18S ribosomal RNA.</text>
</comment>
<evidence type="ECO:0000313" key="8">
    <source>
        <dbReference type="Proteomes" id="UP001058974"/>
    </source>
</evidence>
<evidence type="ECO:0000256" key="1">
    <source>
        <dbReference type="ARBA" id="ARBA00004604"/>
    </source>
</evidence>
<comment type="caution">
    <text evidence="7">The sequence shown here is derived from an EMBL/GenBank/DDBJ whole genome shotgun (WGS) entry which is preliminary data.</text>
</comment>
<accession>A0A9D4ZV42</accession>
<organism evidence="7 8">
    <name type="scientific">Pisum sativum</name>
    <name type="common">Garden pea</name>
    <name type="synonym">Lathyrus oleraceus</name>
    <dbReference type="NCBI Taxonomy" id="3888"/>
    <lineage>
        <taxon>Eukaryota</taxon>
        <taxon>Viridiplantae</taxon>
        <taxon>Streptophyta</taxon>
        <taxon>Embryophyta</taxon>
        <taxon>Tracheophyta</taxon>
        <taxon>Spermatophyta</taxon>
        <taxon>Magnoliopsida</taxon>
        <taxon>eudicotyledons</taxon>
        <taxon>Gunneridae</taxon>
        <taxon>Pentapetalae</taxon>
        <taxon>rosids</taxon>
        <taxon>fabids</taxon>
        <taxon>Fabales</taxon>
        <taxon>Fabaceae</taxon>
        <taxon>Papilionoideae</taxon>
        <taxon>50 kb inversion clade</taxon>
        <taxon>NPAAA clade</taxon>
        <taxon>Hologalegina</taxon>
        <taxon>IRL clade</taxon>
        <taxon>Fabeae</taxon>
        <taxon>Lathyrus</taxon>
    </lineage>
</organism>
<keyword evidence="8" id="KW-1185">Reference proteome</keyword>
<name>A0A9D4ZV42_PEA</name>
<dbReference type="EMBL" id="JAMSHJ010000007">
    <property type="protein sequence ID" value="KAI5385806.1"/>
    <property type="molecule type" value="Genomic_DNA"/>
</dbReference>
<dbReference type="PIRSF" id="PIRSF015952">
    <property type="entry name" value="U3snoRNP11"/>
    <property type="match status" value="1"/>
</dbReference>
<feature type="region of interest" description="Disordered" evidence="6">
    <location>
        <begin position="200"/>
        <end position="229"/>
    </location>
</feature>
<comment type="similarity">
    <text evidence="2 5">Belongs to the UTP11 family.</text>
</comment>
<sequence>MSSLRNAVPRPAHKERPQPSSRRKFGVLEKHKDYVERAKAFHTKQDALQKLREKAANRNEDEFYFKMIKSKTVRGVHRPVNEDNKYTQEELILMKTQDMGYVLQMLQSEKKKVESLSATLHSTGEKPMNSHVYFAEDREEAKELKLKHSKREIPTTSGDVPAKIKRKTERSYKELEARKTRVSQLEKVYMDMALTKELQKNGRKRKLRPDEIVNPTNRPVYKWRAERKR</sequence>
<evidence type="ECO:0000256" key="4">
    <source>
        <dbReference type="ARBA" id="ARBA00023242"/>
    </source>
</evidence>
<gene>
    <name evidence="7" type="ORF">KIW84_072423</name>
</gene>
<evidence type="ECO:0000313" key="7">
    <source>
        <dbReference type="EMBL" id="KAI5385806.1"/>
    </source>
</evidence>
<dbReference type="Pfam" id="PF03998">
    <property type="entry name" value="Utp11"/>
    <property type="match status" value="1"/>
</dbReference>
<dbReference type="Proteomes" id="UP001058974">
    <property type="component" value="Chromosome 7"/>
</dbReference>
<evidence type="ECO:0000256" key="2">
    <source>
        <dbReference type="ARBA" id="ARBA00008105"/>
    </source>
</evidence>
<comment type="subcellular location">
    <subcellularLocation>
        <location evidence="1 5">Nucleus</location>
        <location evidence="1 5">Nucleolus</location>
    </subcellularLocation>
</comment>
<keyword evidence="3 5" id="KW-0698">rRNA processing</keyword>
<dbReference type="InterPro" id="IPR007144">
    <property type="entry name" value="SSU_processome_Utp11"/>
</dbReference>
<keyword evidence="4 5" id="KW-0539">Nucleus</keyword>
<dbReference type="Gramene" id="Psat07G0242300-T1">
    <property type="protein sequence ID" value="KAI5385806.1"/>
    <property type="gene ID" value="KIW84_072423"/>
</dbReference>
<evidence type="ECO:0000256" key="3">
    <source>
        <dbReference type="ARBA" id="ARBA00022552"/>
    </source>
</evidence>
<dbReference type="OrthoDB" id="29058at2759"/>
<dbReference type="Gramene" id="PSAT_LOCUS31984_t1">
    <property type="protein sequence ID" value="CAL5213713.1"/>
    <property type="gene ID" value="PSAT_LOCUS31984"/>
</dbReference>
<protein>
    <recommendedName>
        <fullName evidence="5">U3 small nucleolar RNA-associated protein 11</fullName>
        <shortName evidence="5">U3 snoRNA-associated protein 11</shortName>
    </recommendedName>
</protein>
<reference evidence="7 8" key="1">
    <citation type="journal article" date="2022" name="Nat. Genet.">
        <title>Improved pea reference genome and pan-genome highlight genomic features and evolutionary characteristics.</title>
        <authorList>
            <person name="Yang T."/>
            <person name="Liu R."/>
            <person name="Luo Y."/>
            <person name="Hu S."/>
            <person name="Wang D."/>
            <person name="Wang C."/>
            <person name="Pandey M.K."/>
            <person name="Ge S."/>
            <person name="Xu Q."/>
            <person name="Li N."/>
            <person name="Li G."/>
            <person name="Huang Y."/>
            <person name="Saxena R.K."/>
            <person name="Ji Y."/>
            <person name="Li M."/>
            <person name="Yan X."/>
            <person name="He Y."/>
            <person name="Liu Y."/>
            <person name="Wang X."/>
            <person name="Xiang C."/>
            <person name="Varshney R.K."/>
            <person name="Ding H."/>
            <person name="Gao S."/>
            <person name="Zong X."/>
        </authorList>
    </citation>
    <scope>NUCLEOTIDE SEQUENCE [LARGE SCALE GENOMIC DNA]</scope>
    <source>
        <strain evidence="7 8">cv. Zhongwan 6</strain>
    </source>
</reference>
<evidence type="ECO:0000256" key="5">
    <source>
        <dbReference type="PIRNR" id="PIRNR015952"/>
    </source>
</evidence>
<dbReference type="PANTHER" id="PTHR12838:SF0">
    <property type="entry name" value="U3 SMALL NUCLEOLAR RNA-ASSOCIATED PROTEIN 11-RELATED"/>
    <property type="match status" value="1"/>
</dbReference>
<dbReference type="Gramene" id="Psat7g095600.1">
    <property type="protein sequence ID" value="Psat7g095600.1.cds"/>
    <property type="gene ID" value="Psat7g095600"/>
</dbReference>
<dbReference type="AlphaFoldDB" id="A0A9D4ZV42"/>
<dbReference type="GO" id="GO:0006364">
    <property type="term" value="P:rRNA processing"/>
    <property type="evidence" value="ECO:0007669"/>
    <property type="project" value="UniProtKB-UniRule"/>
</dbReference>